<evidence type="ECO:0000313" key="1">
    <source>
        <dbReference type="EMBL" id="QSB04026.1"/>
    </source>
</evidence>
<dbReference type="KEGG" id="nav:JQS30_09335"/>
<gene>
    <name evidence="1" type="ORF">JQS30_09335</name>
</gene>
<dbReference type="RefSeq" id="WP_213170024.1">
    <property type="nucleotide sequence ID" value="NZ_CP070496.1"/>
</dbReference>
<dbReference type="EMBL" id="CP070496">
    <property type="protein sequence ID" value="QSB04026.1"/>
    <property type="molecule type" value="Genomic_DNA"/>
</dbReference>
<proteinExistence type="predicted"/>
<sequence>MVWLVTMCGLVVALATYVWWSLRRVNRLHQRVHGAERALVAKLDERAATVLKWADRPECDEAVRIAKEVVCAPVNTTMDRERRQYRENDLTEILRALPPSLPAHMLEELAASNRRVSVARQVHTDVVRDAITSRERRVAVWLRFAERLPRPEYWELADPKLRHINLSSPVRA</sequence>
<evidence type="ECO:0000313" key="2">
    <source>
        <dbReference type="Proteomes" id="UP000662939"/>
    </source>
</evidence>
<keyword evidence="2" id="KW-1185">Reference proteome</keyword>
<accession>A0A895XNG1</accession>
<name>A0A895XNG1_9ACTN</name>
<protein>
    <submittedName>
        <fullName evidence="1">Uncharacterized protein</fullName>
    </submittedName>
</protein>
<dbReference type="AlphaFoldDB" id="A0A895XNG1"/>
<dbReference type="Proteomes" id="UP000662939">
    <property type="component" value="Chromosome"/>
</dbReference>
<reference evidence="1" key="1">
    <citation type="submission" date="2021-02" db="EMBL/GenBank/DDBJ databases">
        <title>Natronoglycomyces albus gen. nov., sp. nov, a haloalkaliphilic actinobacterium from a soda solonchak soil.</title>
        <authorList>
            <person name="Sorokin D.Y."/>
            <person name="Khijniak T.V."/>
            <person name="Zakharycheva A.P."/>
            <person name="Boueva O.V."/>
            <person name="Ariskina E.V."/>
            <person name="Hahnke R.L."/>
            <person name="Bunk B."/>
            <person name="Sproer C."/>
            <person name="Schumann P."/>
            <person name="Evtushenko L.I."/>
            <person name="Kublanov I.V."/>
        </authorList>
    </citation>
    <scope>NUCLEOTIDE SEQUENCE</scope>
    <source>
        <strain evidence="1">DSM 106290</strain>
    </source>
</reference>
<organism evidence="1 2">
    <name type="scientific">Natronoglycomyces albus</name>
    <dbReference type="NCBI Taxonomy" id="2811108"/>
    <lineage>
        <taxon>Bacteria</taxon>
        <taxon>Bacillati</taxon>
        <taxon>Actinomycetota</taxon>
        <taxon>Actinomycetes</taxon>
        <taxon>Glycomycetales</taxon>
        <taxon>Glycomycetaceae</taxon>
        <taxon>Natronoglycomyces</taxon>
    </lineage>
</organism>